<protein>
    <submittedName>
        <fullName evidence="1">Uncharacterized protein</fullName>
    </submittedName>
</protein>
<gene>
    <name evidence="2" type="ORF">MM415A00444_0015</name>
    <name evidence="1" type="ORF">MM415B00464_0029</name>
</gene>
<accession>A0A6M3J4R9</accession>
<reference evidence="1" key="1">
    <citation type="submission" date="2020-03" db="EMBL/GenBank/DDBJ databases">
        <title>The deep terrestrial virosphere.</title>
        <authorList>
            <person name="Holmfeldt K."/>
            <person name="Nilsson E."/>
            <person name="Simone D."/>
            <person name="Lopez-Fernandez M."/>
            <person name="Wu X."/>
            <person name="de Brujin I."/>
            <person name="Lundin D."/>
            <person name="Andersson A."/>
            <person name="Bertilsson S."/>
            <person name="Dopson M."/>
        </authorList>
    </citation>
    <scope>NUCLEOTIDE SEQUENCE</scope>
    <source>
        <strain evidence="2">MM415A00444</strain>
        <strain evidence="1">MM415B00464</strain>
    </source>
</reference>
<sequence>MKVNDLLDDISDILQEDFTYAPLWTKLELLGYLRQTVKEFCQLTLIADDNQIRLVDAASGELDVPSNFHSGYYLLFNQYMKDIVEIGDLDFISSSWSIGTTGTTPRAATLFGSGAQTRIRLVPVPTSATGAFQDDVITSLYLEDSASVTWAVTITNGTLVTTAGAGTASTPVLKGPSTLWDLSISTTGVLITTASSSTTHDTVYLSDTVTNVTYSIECTDLGILDPDNILYGLIIKADVSGTTQTFNVGANSSNVEYGIVVDMYATGVSTTPSVVGRVNRPIGVGNYARTSDNSAMIWYKSVIQDIENLESELFLSDGLLPIIKHGILAKAYGTDNDGRDDDKAKLMREIFITECNYIKTLFQRR</sequence>
<evidence type="ECO:0000313" key="1">
    <source>
        <dbReference type="EMBL" id="QJA64830.1"/>
    </source>
</evidence>
<dbReference type="AlphaFoldDB" id="A0A6M3J4R9"/>
<organism evidence="1">
    <name type="scientific">viral metagenome</name>
    <dbReference type="NCBI Taxonomy" id="1070528"/>
    <lineage>
        <taxon>unclassified sequences</taxon>
        <taxon>metagenomes</taxon>
        <taxon>organismal metagenomes</taxon>
    </lineage>
</organism>
<dbReference type="EMBL" id="MT141527">
    <property type="protein sequence ID" value="QJA64830.1"/>
    <property type="molecule type" value="Genomic_DNA"/>
</dbReference>
<evidence type="ECO:0000313" key="2">
    <source>
        <dbReference type="EMBL" id="QJA82100.1"/>
    </source>
</evidence>
<name>A0A6M3J4R9_9ZZZZ</name>
<dbReference type="EMBL" id="MT142479">
    <property type="protein sequence ID" value="QJA82100.1"/>
    <property type="molecule type" value="Genomic_DNA"/>
</dbReference>
<proteinExistence type="predicted"/>